<dbReference type="InterPro" id="IPR028051">
    <property type="entry name" value="CheX-like_dom"/>
</dbReference>
<feature type="domain" description="Chemotaxis phosphatase CheX-like" evidence="1">
    <location>
        <begin position="196"/>
        <end position="270"/>
    </location>
</feature>
<dbReference type="InterPro" id="IPR038756">
    <property type="entry name" value="CheX-like"/>
</dbReference>
<dbReference type="SUPFAM" id="SSF103039">
    <property type="entry name" value="CheC-like"/>
    <property type="match status" value="1"/>
</dbReference>
<proteinExistence type="predicted"/>
<dbReference type="RefSeq" id="WP_102244237.1">
    <property type="nucleotide sequence ID" value="NZ_CP025704.1"/>
</dbReference>
<name>A0A2K9NTU2_BACTC</name>
<evidence type="ECO:0000313" key="3">
    <source>
        <dbReference type="Proteomes" id="UP000235584"/>
    </source>
</evidence>
<dbReference type="Proteomes" id="UP000235584">
    <property type="component" value="Chromosome"/>
</dbReference>
<keyword evidence="3" id="KW-1185">Reference proteome</keyword>
<reference evidence="2 3" key="1">
    <citation type="submission" date="2018-01" db="EMBL/GenBank/DDBJ databases">
        <title>Complete genome sequence of Bacteriovorax stolpii DSM12778.</title>
        <authorList>
            <person name="Tang B."/>
            <person name="Chang J."/>
        </authorList>
    </citation>
    <scope>NUCLEOTIDE SEQUENCE [LARGE SCALE GENOMIC DNA]</scope>
    <source>
        <strain evidence="2 3">DSM 12778</strain>
    </source>
</reference>
<dbReference type="Pfam" id="PF13690">
    <property type="entry name" value="CheX"/>
    <property type="match status" value="1"/>
</dbReference>
<dbReference type="Gene3D" id="3.40.1550.10">
    <property type="entry name" value="CheC-like"/>
    <property type="match status" value="1"/>
</dbReference>
<evidence type="ECO:0000313" key="2">
    <source>
        <dbReference type="EMBL" id="AUN98946.1"/>
    </source>
</evidence>
<dbReference type="CDD" id="cd17906">
    <property type="entry name" value="CheX"/>
    <property type="match status" value="1"/>
</dbReference>
<sequence length="297" mass="33611">MEFNRNALIIDSSNEDRELLKDKLLKASAKKIIVFSLNGRQKLTELTAQHKIKCLYINANIGKKDLFFILKYFSMLREKDGIETAIFIACDDYELLQEITNEFNLKNTQFLHMPLDTEDLVKKIQIATLGKVEAVAKKASSDPLNIDLEFVNVFITNTKKVLTDMAQIKELTHSAPMLMSNLKEPLNIAISSKILISSTYFKGSYYIAFPEETFLALYNVVVQEAQSKITDENKDFASELANIIYGQCKKKFSDDGLNLEMVIPSLHLGEIQYKVVIVIPFSCDLGKFYLAVAPGLI</sequence>
<dbReference type="PANTHER" id="PTHR39452:SF1">
    <property type="entry name" value="CHEY-P PHOSPHATASE CHEX"/>
    <property type="match status" value="1"/>
</dbReference>
<dbReference type="KEGG" id="bsto:C0V70_12710"/>
<evidence type="ECO:0000259" key="1">
    <source>
        <dbReference type="Pfam" id="PF13690"/>
    </source>
</evidence>
<protein>
    <recommendedName>
        <fullName evidence="1">Chemotaxis phosphatase CheX-like domain-containing protein</fullName>
    </recommendedName>
</protein>
<dbReference type="InterPro" id="IPR028976">
    <property type="entry name" value="CheC-like_sf"/>
</dbReference>
<dbReference type="AlphaFoldDB" id="A0A2K9NTU2"/>
<dbReference type="PANTHER" id="PTHR39452">
    <property type="entry name" value="CHEY-P PHOSPHATASE CHEX"/>
    <property type="match status" value="1"/>
</dbReference>
<gene>
    <name evidence="2" type="ORF">C0V70_12710</name>
</gene>
<dbReference type="EMBL" id="CP025704">
    <property type="protein sequence ID" value="AUN98946.1"/>
    <property type="molecule type" value="Genomic_DNA"/>
</dbReference>
<accession>A0A2K9NTU2</accession>
<organism evidence="2 3">
    <name type="scientific">Bacteriovorax stolpii</name>
    <name type="common">Bdellovibrio stolpii</name>
    <dbReference type="NCBI Taxonomy" id="960"/>
    <lineage>
        <taxon>Bacteria</taxon>
        <taxon>Pseudomonadati</taxon>
        <taxon>Bdellovibrionota</taxon>
        <taxon>Bacteriovoracia</taxon>
        <taxon>Bacteriovoracales</taxon>
        <taxon>Bacteriovoracaceae</taxon>
        <taxon>Bacteriovorax</taxon>
    </lineage>
</organism>